<dbReference type="Pfam" id="PF02866">
    <property type="entry name" value="Ldh_1_C"/>
    <property type="match status" value="1"/>
</dbReference>
<dbReference type="InterPro" id="IPR036291">
    <property type="entry name" value="NAD(P)-bd_dom_sf"/>
</dbReference>
<dbReference type="InterPro" id="IPR015955">
    <property type="entry name" value="Lactate_DH/Glyco_Ohase_4_C"/>
</dbReference>
<dbReference type="InterPro" id="IPR001557">
    <property type="entry name" value="L-lactate/malate_DH"/>
</dbReference>
<feature type="active site" description="Proton acceptor" evidence="1">
    <location>
        <position position="186"/>
    </location>
</feature>
<dbReference type="EMBL" id="JQJD01000050">
    <property type="protein sequence ID" value="KGN79400.1"/>
    <property type="molecule type" value="Genomic_DNA"/>
</dbReference>
<evidence type="ECO:0000313" key="5">
    <source>
        <dbReference type="Proteomes" id="UP000030125"/>
    </source>
</evidence>
<keyword evidence="5" id="KW-1185">Reference proteome</keyword>
<dbReference type="Gene3D" id="3.40.50.720">
    <property type="entry name" value="NAD(P)-binding Rossmann-like Domain"/>
    <property type="match status" value="1"/>
</dbReference>
<sequence>MKDKNDIQSFKTDRPLIVFGATGLLGSQLVFMACADRFSPHLILHGSHLPRLEGLKAEILEAGFDGIEVTITTDTDEACRQGGYLFYSRSVQSGKQTREEMLLDNAPTAKETGLAIRKAPNSIHRVVCVSNPSDIIGLTLLIHSGLAPEQVFSISALDTTRYIRAIKEVLGIEREDMSGVYTLGSHDMSMAVMRDTVRIKGRSIDKCISEGLMTEEDWYEIQNRVVNGGRMVIKKRGHTAYQSPAYLGYQMLLASDEAVFSYPSARYHNSSLFPHCFLSLPTIIDSKGCHHQRQSYTDRDIEALKRSYQSIRTLRDIAIEHGHLPNTALWEQKLQEQTDELILKEKSKNI</sequence>
<dbReference type="PANTHER" id="PTHR43128">
    <property type="entry name" value="L-2-HYDROXYCARBOXYLATE DEHYDROGENASE (NAD(P)(+))"/>
    <property type="match status" value="1"/>
</dbReference>
<evidence type="ECO:0000256" key="1">
    <source>
        <dbReference type="PIRSR" id="PIRSR000102-1"/>
    </source>
</evidence>
<dbReference type="SUPFAM" id="SSF56327">
    <property type="entry name" value="LDH C-terminal domain-like"/>
    <property type="match status" value="1"/>
</dbReference>
<dbReference type="InterPro" id="IPR022383">
    <property type="entry name" value="Lactate/malate_DH_C"/>
</dbReference>
<dbReference type="Proteomes" id="UP000030125">
    <property type="component" value="Unassembled WGS sequence"/>
</dbReference>
<keyword evidence="2" id="KW-0520">NAD</keyword>
<feature type="domain" description="Lactate/malate dehydrogenase C-terminal" evidence="3">
    <location>
        <begin position="157"/>
        <end position="291"/>
    </location>
</feature>
<dbReference type="STRING" id="36874.HQ34_02185"/>
<reference evidence="4 5" key="1">
    <citation type="submission" date="2014-08" db="EMBL/GenBank/DDBJ databases">
        <title>Porphyromonas cangingivalis strain:COT-109_OH1386 Genome sequencing.</title>
        <authorList>
            <person name="Wallis C."/>
            <person name="Deusch O."/>
            <person name="O'Flynn C."/>
            <person name="Davis I."/>
            <person name="Jospin G."/>
            <person name="Darling A.E."/>
            <person name="Coil D.A."/>
            <person name="Alexiev A."/>
            <person name="Horsfall A."/>
            <person name="Kirkwood N."/>
            <person name="Harris S."/>
            <person name="Eisen J.A."/>
        </authorList>
    </citation>
    <scope>NUCLEOTIDE SEQUENCE [LARGE SCALE GENOMIC DNA]</scope>
    <source>
        <strain evidence="5">COT-109 OH1386</strain>
    </source>
</reference>
<dbReference type="PIRSF" id="PIRSF000102">
    <property type="entry name" value="Lac_mal_DH"/>
    <property type="match status" value="1"/>
</dbReference>
<dbReference type="SUPFAM" id="SSF51735">
    <property type="entry name" value="NAD(P)-binding Rossmann-fold domains"/>
    <property type="match status" value="1"/>
</dbReference>
<feature type="binding site" evidence="2">
    <location>
        <begin position="20"/>
        <end position="26"/>
    </location>
    <ligand>
        <name>NAD(+)</name>
        <dbReference type="ChEBI" id="CHEBI:57540"/>
    </ligand>
</feature>
<dbReference type="PROSITE" id="PS51257">
    <property type="entry name" value="PROKAR_LIPOPROTEIN"/>
    <property type="match status" value="1"/>
</dbReference>
<organism evidence="4 5">
    <name type="scientific">Porphyromonas cangingivalis</name>
    <dbReference type="NCBI Taxonomy" id="36874"/>
    <lineage>
        <taxon>Bacteria</taxon>
        <taxon>Pseudomonadati</taxon>
        <taxon>Bacteroidota</taxon>
        <taxon>Bacteroidia</taxon>
        <taxon>Bacteroidales</taxon>
        <taxon>Porphyromonadaceae</taxon>
        <taxon>Porphyromonas</taxon>
    </lineage>
</organism>
<gene>
    <name evidence="4" type="ORF">HQ35_07475</name>
</gene>
<dbReference type="eggNOG" id="COG0039">
    <property type="taxonomic scope" value="Bacteria"/>
</dbReference>
<dbReference type="AlphaFoldDB" id="A0A0A2EPK8"/>
<dbReference type="PANTHER" id="PTHR43128:SF16">
    <property type="entry name" value="L-LACTATE DEHYDROGENASE"/>
    <property type="match status" value="1"/>
</dbReference>
<dbReference type="GO" id="GO:0006089">
    <property type="term" value="P:lactate metabolic process"/>
    <property type="evidence" value="ECO:0007669"/>
    <property type="project" value="TreeGrafter"/>
</dbReference>
<feature type="binding site" evidence="2">
    <location>
        <begin position="129"/>
        <end position="131"/>
    </location>
    <ligand>
        <name>NAD(+)</name>
        <dbReference type="ChEBI" id="CHEBI:57540"/>
    </ligand>
</feature>
<evidence type="ECO:0000256" key="2">
    <source>
        <dbReference type="PIRSR" id="PIRSR000102-3"/>
    </source>
</evidence>
<comment type="caution">
    <text evidence="4">The sequence shown here is derived from an EMBL/GenBank/DDBJ whole genome shotgun (WGS) entry which is preliminary data.</text>
</comment>
<feature type="binding site" evidence="2">
    <location>
        <position position="105"/>
    </location>
    <ligand>
        <name>NAD(+)</name>
        <dbReference type="ChEBI" id="CHEBI:57540"/>
    </ligand>
</feature>
<dbReference type="OrthoDB" id="1014600at2"/>
<dbReference type="Gene3D" id="3.90.110.10">
    <property type="entry name" value="Lactate dehydrogenase/glycoside hydrolase, family 4, C-terminal"/>
    <property type="match status" value="1"/>
</dbReference>
<protein>
    <recommendedName>
        <fullName evidence="3">Lactate/malate dehydrogenase C-terminal domain-containing protein</fullName>
    </recommendedName>
</protein>
<proteinExistence type="predicted"/>
<evidence type="ECO:0000259" key="3">
    <source>
        <dbReference type="Pfam" id="PF02866"/>
    </source>
</evidence>
<name>A0A0A2EPK8_PORCN</name>
<dbReference type="GO" id="GO:0004459">
    <property type="term" value="F:L-lactate dehydrogenase (NAD+) activity"/>
    <property type="evidence" value="ECO:0007669"/>
    <property type="project" value="TreeGrafter"/>
</dbReference>
<dbReference type="RefSeq" id="WP_036852192.1">
    <property type="nucleotide sequence ID" value="NZ_JQJD01000050.1"/>
</dbReference>
<evidence type="ECO:0000313" key="4">
    <source>
        <dbReference type="EMBL" id="KGN79400.1"/>
    </source>
</evidence>
<accession>A0A0A2EPK8</accession>